<evidence type="ECO:0000259" key="10">
    <source>
        <dbReference type="PROSITE" id="PS51012"/>
    </source>
</evidence>
<comment type="similarity">
    <text evidence="2 9">Belongs to the ABC-2 integral membrane protein family.</text>
</comment>
<feature type="transmembrane region" description="Helical" evidence="9">
    <location>
        <begin position="62"/>
        <end position="80"/>
    </location>
</feature>
<protein>
    <recommendedName>
        <fullName evidence="9">Transport permease protein</fullName>
    </recommendedName>
</protein>
<evidence type="ECO:0000313" key="12">
    <source>
        <dbReference type="Proteomes" id="UP000830631"/>
    </source>
</evidence>
<reference evidence="11 12" key="1">
    <citation type="submission" date="2021-06" db="EMBL/GenBank/DDBJ databases">
        <title>Genome-based taxonomic framework of Microbacterium strains isolated from marine environment, the description of four new species and reclassification of four preexisting species.</title>
        <authorList>
            <person name="Lee S.D."/>
            <person name="Kim S.-M."/>
            <person name="Byeon Y.-S."/>
            <person name="Yang H.L."/>
            <person name="Kim I.S."/>
        </authorList>
    </citation>
    <scope>NUCLEOTIDE SEQUENCE [LARGE SCALE GENOMIC DNA]</scope>
    <source>
        <strain evidence="11 12">KSW4-10</strain>
    </source>
</reference>
<evidence type="ECO:0000256" key="8">
    <source>
        <dbReference type="ARBA" id="ARBA00023136"/>
    </source>
</evidence>
<evidence type="ECO:0000256" key="1">
    <source>
        <dbReference type="ARBA" id="ARBA00004429"/>
    </source>
</evidence>
<keyword evidence="5" id="KW-0997">Cell inner membrane</keyword>
<feature type="transmembrane region" description="Helical" evidence="9">
    <location>
        <begin position="202"/>
        <end position="221"/>
    </location>
</feature>
<proteinExistence type="inferred from homology"/>
<dbReference type="PROSITE" id="PS51012">
    <property type="entry name" value="ABC_TM2"/>
    <property type="match status" value="1"/>
</dbReference>
<dbReference type="InterPro" id="IPR047817">
    <property type="entry name" value="ABC2_TM_bact-type"/>
</dbReference>
<dbReference type="PANTHER" id="PTHR30413:SF8">
    <property type="entry name" value="TRANSPORT PERMEASE PROTEIN"/>
    <property type="match status" value="1"/>
</dbReference>
<keyword evidence="3 9" id="KW-0813">Transport</keyword>
<sequence length="316" mass="35073">MSGPVTETRDLFAAVPRSEFDTPGKSRGLIDVVRWRYLLSLLVRTGVTTRYRNSVLGWTWSYVRPAAQFLVFWIVLGLFMNLDKGIPNYAVYLFSGIVVINLFSEAFKNATTSIVGNAPLVRKVFLPRQLFAVSAVIVAFVHFLPQVGLLLIVCALLGWFAHVSVLAVLAIVAAMIIVMVFALGLGLLFGAANVRFRDAENIVELFLLLATWASPVLYSWVMVQDAVVKTLGWPQWLVEVYLLNPLTQGVELFHFAFWRPATEAMTSAPGYAGLPMDALPPGLAMNTLWTFIIAIGTLLIGQFVFRRLEGKFAQDL</sequence>
<keyword evidence="12" id="KW-1185">Reference proteome</keyword>
<evidence type="ECO:0000256" key="3">
    <source>
        <dbReference type="ARBA" id="ARBA00022448"/>
    </source>
</evidence>
<name>A0ABY4IZR1_9MICO</name>
<dbReference type="Proteomes" id="UP000830631">
    <property type="component" value="Chromosome"/>
</dbReference>
<keyword evidence="6 9" id="KW-0812">Transmembrane</keyword>
<dbReference type="Pfam" id="PF01061">
    <property type="entry name" value="ABC2_membrane"/>
    <property type="match status" value="1"/>
</dbReference>
<feature type="transmembrane region" description="Helical" evidence="9">
    <location>
        <begin position="283"/>
        <end position="305"/>
    </location>
</feature>
<keyword evidence="4 9" id="KW-1003">Cell membrane</keyword>
<dbReference type="PANTHER" id="PTHR30413">
    <property type="entry name" value="INNER MEMBRANE TRANSPORT PERMEASE"/>
    <property type="match status" value="1"/>
</dbReference>
<keyword evidence="8 9" id="KW-0472">Membrane</keyword>
<evidence type="ECO:0000256" key="7">
    <source>
        <dbReference type="ARBA" id="ARBA00022989"/>
    </source>
</evidence>
<evidence type="ECO:0000313" key="11">
    <source>
        <dbReference type="EMBL" id="UPL18157.1"/>
    </source>
</evidence>
<feature type="transmembrane region" description="Helical" evidence="9">
    <location>
        <begin position="86"/>
        <end position="103"/>
    </location>
</feature>
<accession>A0ABY4IZR1</accession>
<organism evidence="11 12">
    <name type="scientific">Microbacterium aurugineum</name>
    <dbReference type="NCBI Taxonomy" id="2851642"/>
    <lineage>
        <taxon>Bacteria</taxon>
        <taxon>Bacillati</taxon>
        <taxon>Actinomycetota</taxon>
        <taxon>Actinomycetes</taxon>
        <taxon>Micrococcales</taxon>
        <taxon>Microbacteriaceae</taxon>
        <taxon>Microbacterium</taxon>
    </lineage>
</organism>
<evidence type="ECO:0000256" key="6">
    <source>
        <dbReference type="ARBA" id="ARBA00022692"/>
    </source>
</evidence>
<evidence type="ECO:0000256" key="5">
    <source>
        <dbReference type="ARBA" id="ARBA00022519"/>
    </source>
</evidence>
<feature type="transmembrane region" description="Helical" evidence="9">
    <location>
        <begin position="166"/>
        <end position="190"/>
    </location>
</feature>
<comment type="subcellular location">
    <subcellularLocation>
        <location evidence="1">Cell inner membrane</location>
        <topology evidence="1">Multi-pass membrane protein</topology>
    </subcellularLocation>
    <subcellularLocation>
        <location evidence="9">Cell membrane</location>
        <topology evidence="9">Multi-pass membrane protein</topology>
    </subcellularLocation>
</comment>
<evidence type="ECO:0000256" key="4">
    <source>
        <dbReference type="ARBA" id="ARBA00022475"/>
    </source>
</evidence>
<evidence type="ECO:0000256" key="9">
    <source>
        <dbReference type="RuleBase" id="RU361157"/>
    </source>
</evidence>
<feature type="domain" description="ABC transmembrane type-2" evidence="10">
    <location>
        <begin position="56"/>
        <end position="308"/>
    </location>
</feature>
<keyword evidence="7 9" id="KW-1133">Transmembrane helix</keyword>
<evidence type="ECO:0000256" key="2">
    <source>
        <dbReference type="ARBA" id="ARBA00007783"/>
    </source>
</evidence>
<gene>
    <name evidence="11" type="ORF">KV397_10520</name>
</gene>
<dbReference type="EMBL" id="CP078078">
    <property type="protein sequence ID" value="UPL18157.1"/>
    <property type="molecule type" value="Genomic_DNA"/>
</dbReference>
<dbReference type="InterPro" id="IPR013525">
    <property type="entry name" value="ABC2_TM"/>
</dbReference>
<feature type="transmembrane region" description="Helical" evidence="9">
    <location>
        <begin position="130"/>
        <end position="160"/>
    </location>
</feature>